<dbReference type="InterPro" id="IPR002403">
    <property type="entry name" value="Cyt_P450_E_grp-IV"/>
</dbReference>
<dbReference type="Proteomes" id="UP001302367">
    <property type="component" value="Chromosome 4"/>
</dbReference>
<sequence>MASLDQISQHSGSTSATLQTFLGAILLAGIYWVLTGGQQPVGGIPIIQIDRNKNERSWRAWRSTASDFQVRPQEVVENGEKVPGGIFQVKAGAGYKVVLPNHFAHELRNNPDLAFDQAVENDFHTHLPGFDGMKESSRRDGLMADIVRIKLTQALGLLTTDLVDETDYAVKLWLGHRDDWTNTVLKPGALDVITRVSSRIFGGKELARDEQWLEITKNYTIYAFQAAYKLHEWPKALRPIANWFFEDDAKTARKYVAEARRLVTPQVEKRLKARDEAIASGVSSKALPDVFSWALDVAKGRPINFAETQLALSMAAIHTSTELTMRVMIMLCEHPEVIEPLRQEMITVLKQDGWAKTSLYKMKLLDSFIKECQRFSQMAIASMHRYVTKPVTLSNGTTLPTGTCILVLDNGTQNPEYYSSPEKFDAWRYLKMRQRPGEENQHQLVTTGTDNLGFGHGQHACPGRFFASNEIKIVLCYLLIQYDWRLEPGKSALPDLEFEHVRNANPGTVVQYKSREAEIDVLDPTA</sequence>
<dbReference type="InterPro" id="IPR017972">
    <property type="entry name" value="Cyt_P450_CS"/>
</dbReference>
<feature type="binding site" description="axial binding residue" evidence="8">
    <location>
        <position position="461"/>
    </location>
    <ligand>
        <name>heme</name>
        <dbReference type="ChEBI" id="CHEBI:30413"/>
    </ligand>
    <ligandPart>
        <name>Fe</name>
        <dbReference type="ChEBI" id="CHEBI:18248"/>
    </ligandPart>
</feature>
<proteinExistence type="inferred from homology"/>
<reference evidence="12 14" key="2">
    <citation type="submission" date="2023-09" db="EMBL/GenBank/DDBJ databases">
        <title>Complete-Gapless Cercospora beticola genome.</title>
        <authorList>
            <person name="Wyatt N.A."/>
            <person name="Spanner R.E."/>
            <person name="Bolton M.D."/>
        </authorList>
    </citation>
    <scope>NUCLEOTIDE SEQUENCE [LARGE SCALE GENOMIC DNA]</scope>
    <source>
        <strain evidence="12">Cb09-40</strain>
    </source>
</reference>
<evidence type="ECO:0000313" key="14">
    <source>
        <dbReference type="Proteomes" id="UP001302367"/>
    </source>
</evidence>
<evidence type="ECO:0000256" key="7">
    <source>
        <dbReference type="ARBA" id="ARBA00023033"/>
    </source>
</evidence>
<name>A0A2G5HN53_CERBT</name>
<evidence type="ECO:0000256" key="5">
    <source>
        <dbReference type="ARBA" id="ARBA00023002"/>
    </source>
</evidence>
<dbReference type="OrthoDB" id="1844152at2759"/>
<evidence type="ECO:0000256" key="6">
    <source>
        <dbReference type="ARBA" id="ARBA00023004"/>
    </source>
</evidence>
<dbReference type="SUPFAM" id="SSF48264">
    <property type="entry name" value="Cytochrome P450"/>
    <property type="match status" value="1"/>
</dbReference>
<dbReference type="EMBL" id="LKMD01000105">
    <property type="protein sequence ID" value="PIA93673.1"/>
    <property type="molecule type" value="Genomic_DNA"/>
</dbReference>
<keyword evidence="14" id="KW-1185">Reference proteome</keyword>
<dbReference type="PANTHER" id="PTHR46206:SF2">
    <property type="entry name" value="CYTOCHROME P450 MONOOXYGENASE AUSG-RELATED"/>
    <property type="match status" value="1"/>
</dbReference>
<keyword evidence="10" id="KW-0812">Transmembrane</keyword>
<dbReference type="Gene3D" id="1.10.630.10">
    <property type="entry name" value="Cytochrome P450"/>
    <property type="match status" value="1"/>
</dbReference>
<keyword evidence="5 9" id="KW-0560">Oxidoreductase</keyword>
<gene>
    <name evidence="11" type="ORF">CB0940_04677</name>
    <name evidence="12" type="ORF">RHO25_006570</name>
</gene>
<evidence type="ECO:0000313" key="13">
    <source>
        <dbReference type="Proteomes" id="UP000230605"/>
    </source>
</evidence>
<evidence type="ECO:0000256" key="9">
    <source>
        <dbReference type="RuleBase" id="RU000461"/>
    </source>
</evidence>
<evidence type="ECO:0000313" key="12">
    <source>
        <dbReference type="EMBL" id="WPB01937.1"/>
    </source>
</evidence>
<dbReference type="GO" id="GO:0016705">
    <property type="term" value="F:oxidoreductase activity, acting on paired donors, with incorporation or reduction of molecular oxygen"/>
    <property type="evidence" value="ECO:0007669"/>
    <property type="project" value="InterPro"/>
</dbReference>
<dbReference type="AlphaFoldDB" id="A0A2G5HN53"/>
<dbReference type="InterPro" id="IPR036396">
    <property type="entry name" value="Cyt_P450_sf"/>
</dbReference>
<reference evidence="11 13" key="1">
    <citation type="submission" date="2015-10" db="EMBL/GenBank/DDBJ databases">
        <title>The cercosporin biosynthetic gene cluster was horizontally transferred to several fungal lineages and shown to be expanded in Cercospora beticola based on microsynteny with recipient genomes.</title>
        <authorList>
            <person name="De Jonge R."/>
            <person name="Ebert M.K."/>
            <person name="Suttle J.C."/>
            <person name="Jurick Ii W.M."/>
            <person name="Secor G.A."/>
            <person name="Thomma B.P."/>
            <person name="Van De Peer Y."/>
            <person name="Bolton M.D."/>
        </authorList>
    </citation>
    <scope>NUCLEOTIDE SEQUENCE [LARGE SCALE GENOMIC DNA]</scope>
    <source>
        <strain evidence="11 13">09-40</strain>
    </source>
</reference>
<evidence type="ECO:0000256" key="2">
    <source>
        <dbReference type="ARBA" id="ARBA00010617"/>
    </source>
</evidence>
<dbReference type="PROSITE" id="PS00086">
    <property type="entry name" value="CYTOCHROME_P450"/>
    <property type="match status" value="1"/>
</dbReference>
<comment type="cofactor">
    <cofactor evidence="1 8">
        <name>heme</name>
        <dbReference type="ChEBI" id="CHEBI:30413"/>
    </cofactor>
</comment>
<evidence type="ECO:0000256" key="8">
    <source>
        <dbReference type="PIRSR" id="PIRSR602403-1"/>
    </source>
</evidence>
<evidence type="ECO:0000256" key="3">
    <source>
        <dbReference type="ARBA" id="ARBA00022617"/>
    </source>
</evidence>
<dbReference type="PANTHER" id="PTHR46206">
    <property type="entry name" value="CYTOCHROME P450"/>
    <property type="match status" value="1"/>
</dbReference>
<dbReference type="GO" id="GO:0004497">
    <property type="term" value="F:monooxygenase activity"/>
    <property type="evidence" value="ECO:0007669"/>
    <property type="project" value="UniProtKB-KW"/>
</dbReference>
<dbReference type="GO" id="GO:0020037">
    <property type="term" value="F:heme binding"/>
    <property type="evidence" value="ECO:0007669"/>
    <property type="project" value="InterPro"/>
</dbReference>
<dbReference type="CDD" id="cd11041">
    <property type="entry name" value="CYP503A1-like"/>
    <property type="match status" value="1"/>
</dbReference>
<evidence type="ECO:0000256" key="4">
    <source>
        <dbReference type="ARBA" id="ARBA00022723"/>
    </source>
</evidence>
<evidence type="ECO:0000256" key="10">
    <source>
        <dbReference type="SAM" id="Phobius"/>
    </source>
</evidence>
<keyword evidence="10" id="KW-1133">Transmembrane helix</keyword>
<comment type="similarity">
    <text evidence="2 9">Belongs to the cytochrome P450 family.</text>
</comment>
<dbReference type="Proteomes" id="UP000230605">
    <property type="component" value="Chromosome 4"/>
</dbReference>
<protein>
    <submittedName>
        <fullName evidence="11">Dihydromonacolin L monooxygenase LovA</fullName>
    </submittedName>
</protein>
<organism evidence="11 13">
    <name type="scientific">Cercospora beticola</name>
    <name type="common">Sugarbeet leaf spot fungus</name>
    <dbReference type="NCBI Taxonomy" id="122368"/>
    <lineage>
        <taxon>Eukaryota</taxon>
        <taxon>Fungi</taxon>
        <taxon>Dikarya</taxon>
        <taxon>Ascomycota</taxon>
        <taxon>Pezizomycotina</taxon>
        <taxon>Dothideomycetes</taxon>
        <taxon>Dothideomycetidae</taxon>
        <taxon>Mycosphaerellales</taxon>
        <taxon>Mycosphaerellaceae</taxon>
        <taxon>Cercospora</taxon>
    </lineage>
</organism>
<evidence type="ECO:0000256" key="1">
    <source>
        <dbReference type="ARBA" id="ARBA00001971"/>
    </source>
</evidence>
<keyword evidence="7 9" id="KW-0503">Monooxygenase</keyword>
<keyword evidence="10" id="KW-0472">Membrane</keyword>
<feature type="transmembrane region" description="Helical" evidence="10">
    <location>
        <begin position="12"/>
        <end position="34"/>
    </location>
</feature>
<keyword evidence="4 8" id="KW-0479">Metal-binding</keyword>
<dbReference type="EMBL" id="CP134187">
    <property type="protein sequence ID" value="WPB01937.1"/>
    <property type="molecule type" value="Genomic_DNA"/>
</dbReference>
<dbReference type="GO" id="GO:0005506">
    <property type="term" value="F:iron ion binding"/>
    <property type="evidence" value="ECO:0007669"/>
    <property type="project" value="InterPro"/>
</dbReference>
<evidence type="ECO:0000313" key="11">
    <source>
        <dbReference type="EMBL" id="PIA93673.1"/>
    </source>
</evidence>
<accession>A0A2G5HN53</accession>
<dbReference type="Pfam" id="PF00067">
    <property type="entry name" value="p450"/>
    <property type="match status" value="1"/>
</dbReference>
<keyword evidence="3 8" id="KW-0349">Heme</keyword>
<dbReference type="InterPro" id="IPR001128">
    <property type="entry name" value="Cyt_P450"/>
</dbReference>
<dbReference type="PRINTS" id="PR00465">
    <property type="entry name" value="EP450IV"/>
</dbReference>
<keyword evidence="6 8" id="KW-0408">Iron</keyword>